<protein>
    <submittedName>
        <fullName evidence="1">Uncharacterized protein</fullName>
    </submittedName>
</protein>
<accession>A0A0A9AT91</accession>
<reference evidence="1" key="1">
    <citation type="submission" date="2014-09" db="EMBL/GenBank/DDBJ databases">
        <authorList>
            <person name="Magalhaes I.L.F."/>
            <person name="Oliveira U."/>
            <person name="Santos F.R."/>
            <person name="Vidigal T.H.D.A."/>
            <person name="Brescovit A.D."/>
            <person name="Santos A.J."/>
        </authorList>
    </citation>
    <scope>NUCLEOTIDE SEQUENCE</scope>
    <source>
        <tissue evidence="1">Shoot tissue taken approximately 20 cm above the soil surface</tissue>
    </source>
</reference>
<dbReference type="AlphaFoldDB" id="A0A0A9AT91"/>
<dbReference type="EMBL" id="GBRH01243539">
    <property type="protein sequence ID" value="JAD54356.1"/>
    <property type="molecule type" value="Transcribed_RNA"/>
</dbReference>
<proteinExistence type="predicted"/>
<organism evidence="1">
    <name type="scientific">Arundo donax</name>
    <name type="common">Giant reed</name>
    <name type="synonym">Donax arundinaceus</name>
    <dbReference type="NCBI Taxonomy" id="35708"/>
    <lineage>
        <taxon>Eukaryota</taxon>
        <taxon>Viridiplantae</taxon>
        <taxon>Streptophyta</taxon>
        <taxon>Embryophyta</taxon>
        <taxon>Tracheophyta</taxon>
        <taxon>Spermatophyta</taxon>
        <taxon>Magnoliopsida</taxon>
        <taxon>Liliopsida</taxon>
        <taxon>Poales</taxon>
        <taxon>Poaceae</taxon>
        <taxon>PACMAD clade</taxon>
        <taxon>Arundinoideae</taxon>
        <taxon>Arundineae</taxon>
        <taxon>Arundo</taxon>
    </lineage>
</organism>
<sequence length="31" mass="3381">MLPQPRKRSTLILPGEIPDKFSGLLQSVSTA</sequence>
<name>A0A0A9AT91_ARUDO</name>
<evidence type="ECO:0000313" key="1">
    <source>
        <dbReference type="EMBL" id="JAD54356.1"/>
    </source>
</evidence>
<reference evidence="1" key="2">
    <citation type="journal article" date="2015" name="Data Brief">
        <title>Shoot transcriptome of the giant reed, Arundo donax.</title>
        <authorList>
            <person name="Barrero R.A."/>
            <person name="Guerrero F.D."/>
            <person name="Moolhuijzen P."/>
            <person name="Goolsby J.A."/>
            <person name="Tidwell J."/>
            <person name="Bellgard S.E."/>
            <person name="Bellgard M.I."/>
        </authorList>
    </citation>
    <scope>NUCLEOTIDE SEQUENCE</scope>
    <source>
        <tissue evidence="1">Shoot tissue taken approximately 20 cm above the soil surface</tissue>
    </source>
</reference>